<keyword evidence="3" id="KW-1185">Reference proteome</keyword>
<accession>A0A2G8RY86</accession>
<organism evidence="2 3">
    <name type="scientific">Ganoderma sinense ZZ0214-1</name>
    <dbReference type="NCBI Taxonomy" id="1077348"/>
    <lineage>
        <taxon>Eukaryota</taxon>
        <taxon>Fungi</taxon>
        <taxon>Dikarya</taxon>
        <taxon>Basidiomycota</taxon>
        <taxon>Agaricomycotina</taxon>
        <taxon>Agaricomycetes</taxon>
        <taxon>Polyporales</taxon>
        <taxon>Polyporaceae</taxon>
        <taxon>Ganoderma</taxon>
    </lineage>
</organism>
<evidence type="ECO:0000313" key="3">
    <source>
        <dbReference type="Proteomes" id="UP000230002"/>
    </source>
</evidence>
<sequence length="428" mass="47633">MEDSTVNLIEFWKKNPPRPQEHIPFRSVMNPLSTAFSTLEFREEIVGRWGFHKKKSAEVAIFSFAGVISQADDMETGNLVPEGEVAQERSSWRKAQCKANSWGFYTIVLDTSTDSELFELMKKLDNFVANDTAFGCTSRSRRAFMSGAEPRFNSKFWMQTPMFLPVGSDPKPQPPRHLHRWVKDADRASSLFRANPARPVLYGRRGNVPVSLAECDPNHLRAGDIVAIAFMIVYYLTEKEWYPQYQPVEVYVLKRSMVADIAAYEVSYVDRPPPTTMSYDEVEGVVAGGSRGDKKDATEGGISRKPDGERSGNVEDLYATPHDPTTTPSFATDVQGGSQKPSDECDPPGSSETKSLKRGESRVNEPQLKSASDDDLEKSSTSTMSDGNDSKVAARKRGVQRGVEGEDHEAADGNQEGKRKGRKNVRLS</sequence>
<feature type="compositionally biased region" description="Basic and acidic residues" evidence="1">
    <location>
        <begin position="291"/>
        <end position="313"/>
    </location>
</feature>
<dbReference type="STRING" id="1077348.A0A2G8RY86"/>
<feature type="compositionally biased region" description="Basic and acidic residues" evidence="1">
    <location>
        <begin position="403"/>
        <end position="418"/>
    </location>
</feature>
<evidence type="ECO:0000313" key="2">
    <source>
        <dbReference type="EMBL" id="PIL26483.1"/>
    </source>
</evidence>
<gene>
    <name evidence="2" type="ORF">GSI_12241</name>
</gene>
<comment type="caution">
    <text evidence="2">The sequence shown here is derived from an EMBL/GenBank/DDBJ whole genome shotgun (WGS) entry which is preliminary data.</text>
</comment>
<dbReference type="AlphaFoldDB" id="A0A2G8RY86"/>
<feature type="compositionally biased region" description="Basic residues" evidence="1">
    <location>
        <begin position="419"/>
        <end position="428"/>
    </location>
</feature>
<feature type="compositionally biased region" description="Basic and acidic residues" evidence="1">
    <location>
        <begin position="354"/>
        <end position="363"/>
    </location>
</feature>
<dbReference type="EMBL" id="AYKW01000045">
    <property type="protein sequence ID" value="PIL26483.1"/>
    <property type="molecule type" value="Genomic_DNA"/>
</dbReference>
<feature type="compositionally biased region" description="Polar residues" evidence="1">
    <location>
        <begin position="323"/>
        <end position="340"/>
    </location>
</feature>
<reference evidence="2 3" key="1">
    <citation type="journal article" date="2015" name="Sci. Rep.">
        <title>Chromosome-level genome map provides insights into diverse defense mechanisms in the medicinal fungus Ganoderma sinense.</title>
        <authorList>
            <person name="Zhu Y."/>
            <person name="Xu J."/>
            <person name="Sun C."/>
            <person name="Zhou S."/>
            <person name="Xu H."/>
            <person name="Nelson D.R."/>
            <person name="Qian J."/>
            <person name="Song J."/>
            <person name="Luo H."/>
            <person name="Xiang L."/>
            <person name="Li Y."/>
            <person name="Xu Z."/>
            <person name="Ji A."/>
            <person name="Wang L."/>
            <person name="Lu S."/>
            <person name="Hayward A."/>
            <person name="Sun W."/>
            <person name="Li X."/>
            <person name="Schwartz D.C."/>
            <person name="Wang Y."/>
            <person name="Chen S."/>
        </authorList>
    </citation>
    <scope>NUCLEOTIDE SEQUENCE [LARGE SCALE GENOMIC DNA]</scope>
    <source>
        <strain evidence="2 3">ZZ0214-1</strain>
    </source>
</reference>
<protein>
    <submittedName>
        <fullName evidence="2">Uncharacterized protein</fullName>
    </submittedName>
</protein>
<dbReference type="Proteomes" id="UP000230002">
    <property type="component" value="Unassembled WGS sequence"/>
</dbReference>
<evidence type="ECO:0000256" key="1">
    <source>
        <dbReference type="SAM" id="MobiDB-lite"/>
    </source>
</evidence>
<feature type="region of interest" description="Disordered" evidence="1">
    <location>
        <begin position="270"/>
        <end position="428"/>
    </location>
</feature>
<proteinExistence type="predicted"/>
<dbReference type="OrthoDB" id="2749284at2759"/>
<name>A0A2G8RY86_9APHY</name>